<protein>
    <submittedName>
        <fullName evidence="9">AB hydrolase-1 domain-containing protein</fullName>
    </submittedName>
</protein>
<feature type="domain" description="AB hydrolase-1" evidence="7">
    <location>
        <begin position="3"/>
        <end position="242"/>
    </location>
</feature>
<dbReference type="SUPFAM" id="SSF53474">
    <property type="entry name" value="alpha/beta-Hydrolases"/>
    <property type="match status" value="1"/>
</dbReference>
<comment type="similarity">
    <text evidence="1">Belongs to the AB hydrolase superfamily. Lipase family.</text>
</comment>
<dbReference type="Proteomes" id="UP000887561">
    <property type="component" value="Unplaced"/>
</dbReference>
<reference evidence="9" key="1">
    <citation type="submission" date="2022-11" db="UniProtKB">
        <authorList>
            <consortium name="WormBaseParasite"/>
        </authorList>
    </citation>
    <scope>IDENTIFICATION</scope>
</reference>
<keyword evidence="8" id="KW-1185">Reference proteome</keyword>
<evidence type="ECO:0000256" key="3">
    <source>
        <dbReference type="ARBA" id="ARBA00022801"/>
    </source>
</evidence>
<dbReference type="AlphaFoldDB" id="A0A915LFK2"/>
<evidence type="ECO:0000313" key="8">
    <source>
        <dbReference type="Proteomes" id="UP000887561"/>
    </source>
</evidence>
<keyword evidence="6" id="KW-0325">Glycoprotein</keyword>
<evidence type="ECO:0000256" key="4">
    <source>
        <dbReference type="ARBA" id="ARBA00022963"/>
    </source>
</evidence>
<dbReference type="FunFam" id="3.40.50.1820:FF:000057">
    <property type="entry name" value="Lipase"/>
    <property type="match status" value="1"/>
</dbReference>
<keyword evidence="5" id="KW-0443">Lipid metabolism</keyword>
<name>A0A915LFK2_MELJA</name>
<keyword evidence="3" id="KW-0378">Hydrolase</keyword>
<dbReference type="InterPro" id="IPR029058">
    <property type="entry name" value="AB_hydrolase_fold"/>
</dbReference>
<dbReference type="WBParaSite" id="scaffold11469_cov208.g15607">
    <property type="protein sequence ID" value="scaffold11469_cov208.g15607"/>
    <property type="gene ID" value="scaffold11469_cov208.g15607"/>
</dbReference>
<dbReference type="Gene3D" id="3.40.50.1820">
    <property type="entry name" value="alpha/beta hydrolase"/>
    <property type="match status" value="1"/>
</dbReference>
<evidence type="ECO:0000313" key="9">
    <source>
        <dbReference type="WBParaSite" id="scaffold11469_cov208.g15607"/>
    </source>
</evidence>
<evidence type="ECO:0000259" key="7">
    <source>
        <dbReference type="Pfam" id="PF00561"/>
    </source>
</evidence>
<organism evidence="8 9">
    <name type="scientific">Meloidogyne javanica</name>
    <name type="common">Root-knot nematode worm</name>
    <dbReference type="NCBI Taxonomy" id="6303"/>
    <lineage>
        <taxon>Eukaryota</taxon>
        <taxon>Metazoa</taxon>
        <taxon>Ecdysozoa</taxon>
        <taxon>Nematoda</taxon>
        <taxon>Chromadorea</taxon>
        <taxon>Rhabditida</taxon>
        <taxon>Tylenchina</taxon>
        <taxon>Tylenchomorpha</taxon>
        <taxon>Tylenchoidea</taxon>
        <taxon>Meloidogynidae</taxon>
        <taxon>Meloidogyninae</taxon>
        <taxon>Meloidogyne</taxon>
        <taxon>Meloidogyne incognita group</taxon>
    </lineage>
</organism>
<dbReference type="Pfam" id="PF00561">
    <property type="entry name" value="Abhydrolase_1"/>
    <property type="match status" value="1"/>
</dbReference>
<dbReference type="PANTHER" id="PTHR11005">
    <property type="entry name" value="LYSOSOMAL ACID LIPASE-RELATED"/>
    <property type="match status" value="1"/>
</dbReference>
<dbReference type="InterPro" id="IPR000073">
    <property type="entry name" value="AB_hydrolase_1"/>
</dbReference>
<evidence type="ECO:0000256" key="2">
    <source>
        <dbReference type="ARBA" id="ARBA00022729"/>
    </source>
</evidence>
<keyword evidence="2" id="KW-0732">Signal</keyword>
<dbReference type="GO" id="GO:0016787">
    <property type="term" value="F:hydrolase activity"/>
    <property type="evidence" value="ECO:0007669"/>
    <property type="project" value="UniProtKB-KW"/>
</dbReference>
<evidence type="ECO:0000256" key="1">
    <source>
        <dbReference type="ARBA" id="ARBA00010701"/>
    </source>
</evidence>
<evidence type="ECO:0000256" key="5">
    <source>
        <dbReference type="ARBA" id="ARBA00023098"/>
    </source>
</evidence>
<proteinExistence type="inferred from homology"/>
<evidence type="ECO:0000256" key="6">
    <source>
        <dbReference type="ARBA" id="ARBA00023180"/>
    </source>
</evidence>
<keyword evidence="4" id="KW-0442">Lipid degradation</keyword>
<sequence>MSSIDLPAMINKALEVSGQSKLYYVGHSQGTLIMFAQLSNNNREFVDKISKFYALAPVATIKYIKGLIDVLGKLFGIQLNILNRYFGSNEFLPSDIITQQIARALCGANWQKPACQNIMFLIGGTDSKQMNQTRVTVYTTHAPAGTSTRNIAHWAQMHHSGLMQKFNYGSRRANQKHYGQNTPPIYNLTNIANIPIYLYYSEADWLATKKDVEETILQQIPQENIKLAKELPNFNHLDFIWGQDAAEEIYEKIIKEISEED</sequence>
<dbReference type="GO" id="GO:0016042">
    <property type="term" value="P:lipid catabolic process"/>
    <property type="evidence" value="ECO:0007669"/>
    <property type="project" value="UniProtKB-KW"/>
</dbReference>
<accession>A0A915LFK2</accession>